<proteinExistence type="predicted"/>
<dbReference type="EMBL" id="CATQJA010002709">
    <property type="protein sequence ID" value="CAJ0586982.1"/>
    <property type="molecule type" value="Genomic_DNA"/>
</dbReference>
<reference evidence="1" key="1">
    <citation type="submission" date="2023-06" db="EMBL/GenBank/DDBJ databases">
        <authorList>
            <person name="Delattre M."/>
        </authorList>
    </citation>
    <scope>NUCLEOTIDE SEQUENCE</scope>
    <source>
        <strain evidence="1">AF72</strain>
    </source>
</reference>
<accession>A0AA36DH12</accession>
<keyword evidence="2" id="KW-1185">Reference proteome</keyword>
<feature type="non-terminal residue" evidence="1">
    <location>
        <position position="1"/>
    </location>
</feature>
<dbReference type="AlphaFoldDB" id="A0AA36DH12"/>
<dbReference type="PANTHER" id="PTHR38612:SF2">
    <property type="entry name" value="PROTEIN DCT-5"/>
    <property type="match status" value="1"/>
</dbReference>
<dbReference type="InterPro" id="IPR035161">
    <property type="entry name" value="DUF5332"/>
</dbReference>
<evidence type="ECO:0000313" key="2">
    <source>
        <dbReference type="Proteomes" id="UP001177023"/>
    </source>
</evidence>
<dbReference type="Pfam" id="PF17266">
    <property type="entry name" value="DUF5332"/>
    <property type="match status" value="1"/>
</dbReference>
<dbReference type="PANTHER" id="PTHR38612">
    <property type="entry name" value="PROTEIN DCT-5-RELATED"/>
    <property type="match status" value="1"/>
</dbReference>
<sequence>MRVDLSATAREQFFESVVLKFDMMCIAVKCTKACKSCRACHYALEQIQSLVKGRDSEKQLCPLLENCVETCVKTDAGKALACVADRCNIHCYDGDCPSCKQLSKRMFSRVCKDLSLTKLPQIAFPGECPELFQAMSDEFVAKKKRV</sequence>
<protein>
    <submittedName>
        <fullName evidence="1">Uncharacterized protein</fullName>
    </submittedName>
</protein>
<dbReference type="Proteomes" id="UP001177023">
    <property type="component" value="Unassembled WGS sequence"/>
</dbReference>
<evidence type="ECO:0000313" key="1">
    <source>
        <dbReference type="EMBL" id="CAJ0586982.1"/>
    </source>
</evidence>
<comment type="caution">
    <text evidence="1">The sequence shown here is derived from an EMBL/GenBank/DDBJ whole genome shotgun (WGS) entry which is preliminary data.</text>
</comment>
<name>A0AA36DH12_9BILA</name>
<organism evidence="1 2">
    <name type="scientific">Mesorhabditis spiculigera</name>
    <dbReference type="NCBI Taxonomy" id="96644"/>
    <lineage>
        <taxon>Eukaryota</taxon>
        <taxon>Metazoa</taxon>
        <taxon>Ecdysozoa</taxon>
        <taxon>Nematoda</taxon>
        <taxon>Chromadorea</taxon>
        <taxon>Rhabditida</taxon>
        <taxon>Rhabditina</taxon>
        <taxon>Rhabditomorpha</taxon>
        <taxon>Rhabditoidea</taxon>
        <taxon>Rhabditidae</taxon>
        <taxon>Mesorhabditinae</taxon>
        <taxon>Mesorhabditis</taxon>
    </lineage>
</organism>
<gene>
    <name evidence="1" type="ORF">MSPICULIGERA_LOCUS24962</name>
</gene>